<accession>A0ABQ3XET0</accession>
<reference evidence="1 2" key="1">
    <citation type="submission" date="2021-01" db="EMBL/GenBank/DDBJ databases">
        <title>Whole genome shotgun sequence of Actinoplanes couchii NBRC 106145.</title>
        <authorList>
            <person name="Komaki H."/>
            <person name="Tamura T."/>
        </authorList>
    </citation>
    <scope>NUCLEOTIDE SEQUENCE [LARGE SCALE GENOMIC DNA]</scope>
    <source>
        <strain evidence="1 2">NBRC 106145</strain>
    </source>
</reference>
<dbReference type="EMBL" id="BOMG01000064">
    <property type="protein sequence ID" value="GID57002.1"/>
    <property type="molecule type" value="Genomic_DNA"/>
</dbReference>
<comment type="caution">
    <text evidence="1">The sequence shown here is derived from an EMBL/GenBank/DDBJ whole genome shotgun (WGS) entry which is preliminary data.</text>
</comment>
<evidence type="ECO:0000313" key="1">
    <source>
        <dbReference type="EMBL" id="GID57002.1"/>
    </source>
</evidence>
<sequence length="90" mass="9150">MAFIDLGRRSGSDLSCCPVCLTGGSGYLPNGADLRASLLDASYRADVAYRDWANSPDGSCTHEAAWSSLSRCGTRSAGGTAGAAGGWSVS</sequence>
<dbReference type="Proteomes" id="UP000612282">
    <property type="component" value="Unassembled WGS sequence"/>
</dbReference>
<gene>
    <name evidence="1" type="ORF">Aco03nite_054060</name>
</gene>
<evidence type="ECO:0000313" key="2">
    <source>
        <dbReference type="Proteomes" id="UP000612282"/>
    </source>
</evidence>
<protein>
    <submittedName>
        <fullName evidence="1">Uncharacterized protein</fullName>
    </submittedName>
</protein>
<organism evidence="1 2">
    <name type="scientific">Actinoplanes couchii</name>
    <dbReference type="NCBI Taxonomy" id="403638"/>
    <lineage>
        <taxon>Bacteria</taxon>
        <taxon>Bacillati</taxon>
        <taxon>Actinomycetota</taxon>
        <taxon>Actinomycetes</taxon>
        <taxon>Micromonosporales</taxon>
        <taxon>Micromonosporaceae</taxon>
        <taxon>Actinoplanes</taxon>
    </lineage>
</organism>
<proteinExistence type="predicted"/>
<keyword evidence="2" id="KW-1185">Reference proteome</keyword>
<name>A0ABQ3XET0_9ACTN</name>